<feature type="chain" id="PRO_5040496152" description="CBM-cenC domain-containing protein" evidence="2">
    <location>
        <begin position="22"/>
        <end position="759"/>
    </location>
</feature>
<reference evidence="3" key="2">
    <citation type="submission" date="2021-08" db="EMBL/GenBank/DDBJ databases">
        <authorList>
            <person name="Gostincar C."/>
            <person name="Sun X."/>
            <person name="Song Z."/>
            <person name="Gunde-Cimerman N."/>
        </authorList>
    </citation>
    <scope>NUCLEOTIDE SEQUENCE</scope>
    <source>
        <strain evidence="3">EXF-9298</strain>
    </source>
</reference>
<keyword evidence="2" id="KW-0732">Signal</keyword>
<feature type="signal peptide" evidence="2">
    <location>
        <begin position="1"/>
        <end position="21"/>
    </location>
</feature>
<dbReference type="EMBL" id="JAHFXS010000144">
    <property type="protein sequence ID" value="KAG9988511.1"/>
    <property type="molecule type" value="Genomic_DNA"/>
</dbReference>
<evidence type="ECO:0000256" key="2">
    <source>
        <dbReference type="SAM" id="SignalP"/>
    </source>
</evidence>
<evidence type="ECO:0008006" key="5">
    <source>
        <dbReference type="Google" id="ProtNLM"/>
    </source>
</evidence>
<reference evidence="3" key="1">
    <citation type="journal article" date="2021" name="J Fungi (Basel)">
        <title>Virulence traits and population genomics of the black yeast Aureobasidium melanogenum.</title>
        <authorList>
            <person name="Cernosa A."/>
            <person name="Sun X."/>
            <person name="Gostincar C."/>
            <person name="Fang C."/>
            <person name="Gunde-Cimerman N."/>
            <person name="Song Z."/>
        </authorList>
    </citation>
    <scope>NUCLEOTIDE SEQUENCE</scope>
    <source>
        <strain evidence="3">EXF-9298</strain>
    </source>
</reference>
<evidence type="ECO:0000313" key="3">
    <source>
        <dbReference type="EMBL" id="KAG9988511.1"/>
    </source>
</evidence>
<proteinExistence type="predicted"/>
<gene>
    <name evidence="3" type="ORF">KCU98_g2554</name>
</gene>
<protein>
    <recommendedName>
        <fullName evidence="5">CBM-cenC domain-containing protein</fullName>
    </recommendedName>
</protein>
<feature type="compositionally biased region" description="Low complexity" evidence="1">
    <location>
        <begin position="158"/>
        <end position="222"/>
    </location>
</feature>
<accession>A0A9P8G0V0</accession>
<keyword evidence="4" id="KW-1185">Reference proteome</keyword>
<feature type="region of interest" description="Disordered" evidence="1">
    <location>
        <begin position="158"/>
        <end position="223"/>
    </location>
</feature>
<feature type="non-terminal residue" evidence="3">
    <location>
        <position position="759"/>
    </location>
</feature>
<name>A0A9P8G0V0_AURME</name>
<dbReference type="AlphaFoldDB" id="A0A9P8G0V0"/>
<feature type="region of interest" description="Disordered" evidence="1">
    <location>
        <begin position="249"/>
        <end position="272"/>
    </location>
</feature>
<comment type="caution">
    <text evidence="3">The sequence shown here is derived from an EMBL/GenBank/DDBJ whole genome shotgun (WGS) entry which is preliminary data.</text>
</comment>
<dbReference type="Proteomes" id="UP000729357">
    <property type="component" value="Unassembled WGS sequence"/>
</dbReference>
<evidence type="ECO:0000313" key="4">
    <source>
        <dbReference type="Proteomes" id="UP000729357"/>
    </source>
</evidence>
<evidence type="ECO:0000256" key="1">
    <source>
        <dbReference type="SAM" id="MobiDB-lite"/>
    </source>
</evidence>
<organism evidence="3 4">
    <name type="scientific">Aureobasidium melanogenum</name>
    <name type="common">Aureobasidium pullulans var. melanogenum</name>
    <dbReference type="NCBI Taxonomy" id="46634"/>
    <lineage>
        <taxon>Eukaryota</taxon>
        <taxon>Fungi</taxon>
        <taxon>Dikarya</taxon>
        <taxon>Ascomycota</taxon>
        <taxon>Pezizomycotina</taxon>
        <taxon>Dothideomycetes</taxon>
        <taxon>Dothideomycetidae</taxon>
        <taxon>Dothideales</taxon>
        <taxon>Saccotheciaceae</taxon>
        <taxon>Aureobasidium</taxon>
    </lineage>
</organism>
<sequence length="759" mass="80474">MYFLYLLNVVVLLSFSNIVSSSPVAQGTTSHCNARDIAIVKRTVNEPTYFCTWWDSDTRTRTPFMELTVSQVNNACKCISKSLKNKRAATIDHPVLSKGQSVESCSVEMSKQFTQPWHFCKFYTAYPRTTSPFRKYSAKSLLALCDCVEGKSISLTTKKSSTKKTSTTKTTIKASSTKSSSSKKPTSSSSKKVSSSSKKSSLSSSSSKRLASSSSRKATLSTHNNEQQVLFEASKLEQVFHNKGIGLDSSVSSTSSSTTKSSSSTSSATATKTPTIRTDGQFYLRVANSAALPNDYYITTDDGYSLGPADPVLFAIGSNGFLYEVAGFDKYWIGTTFDSVGKGYIGGYSELGQYHTTNLRCAYDGDYLLSCATAFVNGTLFPVTFSYLGLGSGYYEWFSNSKPNDLPTMDLYVELVAPSTSFSTSSSSSTISSTTSFTTSTIATSTALSNATSSYIAPTSSFNTSSIASPTAFSNATSSHIAPSNTTTSLYIASTSSFNTSSIASPTAFSNTTSSHIAPTNTTSSYIAPTNTTSSYIAPSNVTSSLAISSTVSSLASSTASSNTSSYASANASVTALPTVAPTCTLIPRVANGGFEDGKNQTAWSTIGGSYGSWAPTTTNPYDGALSGQFTFQISDGGSVQASTSSVTLRTTLSNLCPGFQYSISYNSFCAALSPERCFIALWTTETTEWGESFSSSRTGSGWLTGSNYLEFAAASSTSTLYVYVGTMAHNNGVGTIYLDDVSIALSESKDIVQEKVIV</sequence>